<protein>
    <submittedName>
        <fullName evidence="12">Low-temperature-induced cysteine proteinase-like</fullName>
    </submittedName>
</protein>
<dbReference type="InterPro" id="IPR000118">
    <property type="entry name" value="Granulin"/>
</dbReference>
<dbReference type="PRINTS" id="PR00705">
    <property type="entry name" value="PAPAIN"/>
</dbReference>
<dbReference type="InterPro" id="IPR000668">
    <property type="entry name" value="Peptidase_C1A_C"/>
</dbReference>
<dbReference type="SMART" id="SM00848">
    <property type="entry name" value="Inhibitor_I29"/>
    <property type="match status" value="1"/>
</dbReference>
<feature type="domain" description="Cathepsin propeptide inhibitor" evidence="10">
    <location>
        <begin position="69"/>
        <end position="125"/>
    </location>
</feature>
<evidence type="ECO:0000256" key="5">
    <source>
        <dbReference type="ARBA" id="ARBA00023157"/>
    </source>
</evidence>
<keyword evidence="11" id="KW-1185">Reference proteome</keyword>
<dbReference type="RefSeq" id="XP_022147795.1">
    <property type="nucleotide sequence ID" value="XM_022292103.1"/>
</dbReference>
<dbReference type="Gene3D" id="2.10.25.160">
    <property type="entry name" value="Granulin"/>
    <property type="match status" value="1"/>
</dbReference>
<gene>
    <name evidence="12" type="primary">LOC111016644</name>
</gene>
<dbReference type="Pfam" id="PF08246">
    <property type="entry name" value="Inhibitor_I29"/>
    <property type="match status" value="1"/>
</dbReference>
<dbReference type="SMART" id="SM00277">
    <property type="entry name" value="GRAN"/>
    <property type="match status" value="1"/>
</dbReference>
<sequence>MAIFSSFSFPILASLALFLCFLSFSSASDSSSFSIIDENAKHHLGFPDIAGSDAGTPPLRTQEQVAALYKSWLVKHGKAYNALGERERRFEIFKDNLRFIDEHNREPRSYTLGLTRFADLTNEEYRARFLGGRFSPKPRPSAAKNGRYASSLGGDLPEHVDWREKGAVTAVKDQGQCGSCWAFSTIAAVEGINQIVTGELISLSEQELVDCDKSYNMGCNGGLMDYAFQFIVDNGGIDTEEDYPYKGRDGVCDPNRRNANVVTIDGYEDVPENDEGALKKAVASQPVSVAIEAGGRAFQLYQSGVFTGRCGTDLDHGVVAVGYGTENGLDYWIVRNSWGKNWGENGYIRLERNVANITTGKCGIAIEPSYPVKTGKNPPKPAPSPPSPVKPPTECDDYYSCPEGTTCCCIYQYGSTCFGWGCCPLESATCCDDQYSCCPREYPVCDLAEGTCRMSKGSLIGVSLLKRLPAKHKGVVQKLGKMIIGS</sequence>
<dbReference type="InterPro" id="IPR037277">
    <property type="entry name" value="Granulin_sf"/>
</dbReference>
<dbReference type="GO" id="GO:0006508">
    <property type="term" value="P:proteolysis"/>
    <property type="evidence" value="ECO:0007669"/>
    <property type="project" value="UniProtKB-KW"/>
</dbReference>
<dbReference type="InterPro" id="IPR013128">
    <property type="entry name" value="Peptidase_C1A"/>
</dbReference>
<dbReference type="FunFam" id="2.10.25.160:FF:000002">
    <property type="entry name" value="Cysteine protease 1"/>
    <property type="match status" value="1"/>
</dbReference>
<dbReference type="InterPro" id="IPR038765">
    <property type="entry name" value="Papain-like_cys_pep_sf"/>
</dbReference>
<organism evidence="11 12">
    <name type="scientific">Momordica charantia</name>
    <name type="common">Bitter gourd</name>
    <name type="synonym">Balsam pear</name>
    <dbReference type="NCBI Taxonomy" id="3673"/>
    <lineage>
        <taxon>Eukaryota</taxon>
        <taxon>Viridiplantae</taxon>
        <taxon>Streptophyta</taxon>
        <taxon>Embryophyta</taxon>
        <taxon>Tracheophyta</taxon>
        <taxon>Spermatophyta</taxon>
        <taxon>Magnoliopsida</taxon>
        <taxon>eudicotyledons</taxon>
        <taxon>Gunneridae</taxon>
        <taxon>Pentapetalae</taxon>
        <taxon>rosids</taxon>
        <taxon>fabids</taxon>
        <taxon>Cucurbitales</taxon>
        <taxon>Cucurbitaceae</taxon>
        <taxon>Momordiceae</taxon>
        <taxon>Momordica</taxon>
    </lineage>
</organism>
<keyword evidence="3" id="KW-0378">Hydrolase</keyword>
<evidence type="ECO:0000259" key="9">
    <source>
        <dbReference type="SMART" id="SM00645"/>
    </source>
</evidence>
<dbReference type="GeneID" id="111016644"/>
<keyword evidence="4" id="KW-0788">Thiol protease</keyword>
<dbReference type="PROSITE" id="PS00640">
    <property type="entry name" value="THIOL_PROTEASE_ASN"/>
    <property type="match status" value="1"/>
</dbReference>
<keyword evidence="6" id="KW-0325">Glycoprotein</keyword>
<dbReference type="PANTHER" id="PTHR12411">
    <property type="entry name" value="CYSTEINE PROTEASE FAMILY C1-RELATED"/>
    <property type="match status" value="1"/>
</dbReference>
<keyword evidence="5" id="KW-1015">Disulfide bond</keyword>
<dbReference type="PROSITE" id="PS00139">
    <property type="entry name" value="THIOL_PROTEASE_CYS"/>
    <property type="match status" value="1"/>
</dbReference>
<feature type="chain" id="PRO_5026710994" evidence="7">
    <location>
        <begin position="28"/>
        <end position="486"/>
    </location>
</feature>
<dbReference type="InterPro" id="IPR025661">
    <property type="entry name" value="Pept_asp_AS"/>
</dbReference>
<dbReference type="FunFam" id="3.90.70.10:FF:000068">
    <property type="entry name" value="Cysteine protease 1"/>
    <property type="match status" value="1"/>
</dbReference>
<dbReference type="CDD" id="cd02248">
    <property type="entry name" value="Peptidase_C1A"/>
    <property type="match status" value="1"/>
</dbReference>
<name>A0A6J1D149_MOMCH</name>
<dbReference type="PROSITE" id="PS00639">
    <property type="entry name" value="THIOL_PROTEASE_HIS"/>
    <property type="match status" value="1"/>
</dbReference>
<evidence type="ECO:0000256" key="2">
    <source>
        <dbReference type="ARBA" id="ARBA00022670"/>
    </source>
</evidence>
<evidence type="ECO:0000259" key="8">
    <source>
        <dbReference type="SMART" id="SM00277"/>
    </source>
</evidence>
<evidence type="ECO:0000259" key="10">
    <source>
        <dbReference type="SMART" id="SM00848"/>
    </source>
</evidence>
<dbReference type="Gene3D" id="3.90.70.10">
    <property type="entry name" value="Cysteine proteinases"/>
    <property type="match status" value="1"/>
</dbReference>
<comment type="similarity">
    <text evidence="1">Belongs to the peptidase C1 family.</text>
</comment>
<accession>A0A6J1D149</accession>
<reference evidence="12" key="1">
    <citation type="submission" date="2025-08" db="UniProtKB">
        <authorList>
            <consortium name="RefSeq"/>
        </authorList>
    </citation>
    <scope>IDENTIFICATION</scope>
    <source>
        <strain evidence="12">OHB3-1</strain>
    </source>
</reference>
<dbReference type="InterPro" id="IPR025660">
    <property type="entry name" value="Pept_his_AS"/>
</dbReference>
<evidence type="ECO:0000256" key="3">
    <source>
        <dbReference type="ARBA" id="ARBA00022801"/>
    </source>
</evidence>
<dbReference type="SMART" id="SM00645">
    <property type="entry name" value="Pept_C1"/>
    <property type="match status" value="1"/>
</dbReference>
<dbReference type="GO" id="GO:0008234">
    <property type="term" value="F:cysteine-type peptidase activity"/>
    <property type="evidence" value="ECO:0007669"/>
    <property type="project" value="UniProtKB-KW"/>
</dbReference>
<dbReference type="AlphaFoldDB" id="A0A6J1D149"/>
<feature type="signal peptide" evidence="7">
    <location>
        <begin position="1"/>
        <end position="27"/>
    </location>
</feature>
<dbReference type="SUPFAM" id="SSF57277">
    <property type="entry name" value="Granulin repeat"/>
    <property type="match status" value="1"/>
</dbReference>
<evidence type="ECO:0000256" key="7">
    <source>
        <dbReference type="SAM" id="SignalP"/>
    </source>
</evidence>
<dbReference type="InterPro" id="IPR013201">
    <property type="entry name" value="Prot_inhib_I29"/>
</dbReference>
<dbReference type="InterPro" id="IPR039417">
    <property type="entry name" value="Peptidase_C1A_papain-like"/>
</dbReference>
<dbReference type="OrthoDB" id="10253408at2759"/>
<dbReference type="Pfam" id="PF00396">
    <property type="entry name" value="Granulin"/>
    <property type="match status" value="1"/>
</dbReference>
<keyword evidence="7" id="KW-0732">Signal</keyword>
<evidence type="ECO:0000256" key="6">
    <source>
        <dbReference type="ARBA" id="ARBA00023180"/>
    </source>
</evidence>
<feature type="domain" description="Granulins" evidence="8">
    <location>
        <begin position="395"/>
        <end position="452"/>
    </location>
</feature>
<dbReference type="InterPro" id="IPR000169">
    <property type="entry name" value="Pept_cys_AS"/>
</dbReference>
<feature type="domain" description="Peptidase C1A papain C-terminal" evidence="9">
    <location>
        <begin position="156"/>
        <end position="372"/>
    </location>
</feature>
<dbReference type="KEGG" id="mcha:111016644"/>
<evidence type="ECO:0000313" key="11">
    <source>
        <dbReference type="Proteomes" id="UP000504603"/>
    </source>
</evidence>
<evidence type="ECO:0000313" key="12">
    <source>
        <dbReference type="RefSeq" id="XP_022147795.1"/>
    </source>
</evidence>
<proteinExistence type="inferred from homology"/>
<evidence type="ECO:0000256" key="1">
    <source>
        <dbReference type="ARBA" id="ARBA00008455"/>
    </source>
</evidence>
<dbReference type="Proteomes" id="UP000504603">
    <property type="component" value="Unplaced"/>
</dbReference>
<keyword evidence="2" id="KW-0645">Protease</keyword>
<evidence type="ECO:0000256" key="4">
    <source>
        <dbReference type="ARBA" id="ARBA00022807"/>
    </source>
</evidence>
<dbReference type="Pfam" id="PF00112">
    <property type="entry name" value="Peptidase_C1"/>
    <property type="match status" value="1"/>
</dbReference>
<dbReference type="SUPFAM" id="SSF54001">
    <property type="entry name" value="Cysteine proteinases"/>
    <property type="match status" value="1"/>
</dbReference>